<evidence type="ECO:0000313" key="2">
    <source>
        <dbReference type="EMBL" id="GGF29193.1"/>
    </source>
</evidence>
<accession>A0A917B756</accession>
<reference evidence="2" key="1">
    <citation type="journal article" date="2014" name="Int. J. Syst. Evol. Microbiol.">
        <title>Complete genome sequence of Corynebacterium casei LMG S-19264T (=DSM 44701T), isolated from a smear-ripened cheese.</title>
        <authorList>
            <consortium name="US DOE Joint Genome Institute (JGI-PGF)"/>
            <person name="Walter F."/>
            <person name="Albersmeier A."/>
            <person name="Kalinowski J."/>
            <person name="Ruckert C."/>
        </authorList>
    </citation>
    <scope>NUCLEOTIDE SEQUENCE</scope>
    <source>
        <strain evidence="2">CGMCC 1.12153</strain>
    </source>
</reference>
<dbReference type="AlphaFoldDB" id="A0A917B756"/>
<proteinExistence type="predicted"/>
<feature type="transmembrane region" description="Helical" evidence="1">
    <location>
        <begin position="38"/>
        <end position="57"/>
    </location>
</feature>
<dbReference type="Proteomes" id="UP000660110">
    <property type="component" value="Unassembled WGS sequence"/>
</dbReference>
<keyword evidence="1" id="KW-0812">Transmembrane</keyword>
<organism evidence="2 3">
    <name type="scientific">Halobacillus andaensis</name>
    <dbReference type="NCBI Taxonomy" id="1176239"/>
    <lineage>
        <taxon>Bacteria</taxon>
        <taxon>Bacillati</taxon>
        <taxon>Bacillota</taxon>
        <taxon>Bacilli</taxon>
        <taxon>Bacillales</taxon>
        <taxon>Bacillaceae</taxon>
        <taxon>Halobacillus</taxon>
    </lineage>
</organism>
<reference evidence="2" key="2">
    <citation type="submission" date="2020-09" db="EMBL/GenBank/DDBJ databases">
        <authorList>
            <person name="Sun Q."/>
            <person name="Zhou Y."/>
        </authorList>
    </citation>
    <scope>NUCLEOTIDE SEQUENCE</scope>
    <source>
        <strain evidence="2">CGMCC 1.12153</strain>
    </source>
</reference>
<comment type="caution">
    <text evidence="2">The sequence shown here is derived from an EMBL/GenBank/DDBJ whole genome shotgun (WGS) entry which is preliminary data.</text>
</comment>
<evidence type="ECO:0000256" key="1">
    <source>
        <dbReference type="SAM" id="Phobius"/>
    </source>
</evidence>
<dbReference type="EMBL" id="BMEL01000004">
    <property type="protein sequence ID" value="GGF29193.1"/>
    <property type="molecule type" value="Genomic_DNA"/>
</dbReference>
<sequence>MDLKKLPNPELLFLPIKVKLYQLGDRNFSNEEKGGREMNLIIGLLIIAAPALFLIYWGKSGFDWGSTEDRKEDKK</sequence>
<gene>
    <name evidence="2" type="ORF">GCM10010954_30410</name>
</gene>
<evidence type="ECO:0000313" key="3">
    <source>
        <dbReference type="Proteomes" id="UP000660110"/>
    </source>
</evidence>
<protein>
    <submittedName>
        <fullName evidence="2">Uncharacterized protein</fullName>
    </submittedName>
</protein>
<keyword evidence="1" id="KW-0472">Membrane</keyword>
<name>A0A917B756_HALAA</name>
<keyword evidence="3" id="KW-1185">Reference proteome</keyword>
<keyword evidence="1" id="KW-1133">Transmembrane helix</keyword>